<evidence type="ECO:0000256" key="4">
    <source>
        <dbReference type="SAM" id="MobiDB-lite"/>
    </source>
</evidence>
<protein>
    <recommendedName>
        <fullName evidence="5">Ubiquitin-like protease family profile domain-containing protein</fullName>
    </recommendedName>
</protein>
<dbReference type="Gramene" id="TraesCS3D02G369300.1">
    <property type="protein sequence ID" value="TraesCS3D02G369300.1"/>
    <property type="gene ID" value="TraesCS3D02G369300"/>
</dbReference>
<dbReference type="Pfam" id="PF02902">
    <property type="entry name" value="Peptidase_C48"/>
    <property type="match status" value="1"/>
</dbReference>
<keyword evidence="2" id="KW-0645">Protease</keyword>
<sequence>MPRKRNGYGDGHEGVPSKKPKRPPPHNRASPNSLLTACKGLSDGRKNAIDEMDFKSLREIKCGHPFSFLSEWLARLYEPKSREVVVPGRGRIPVNEESVHRVMGVPRGREDVPYNLPTEADIELGIEMFGELGHTPKMTDVLDLITSSVNIDEKFKPMWLMLAGNIVIAPTTSNKISPRWYGVLSKFIADELHKALSKGKPTKGCLLFYNLLYIDAIDLTGLGIALPDGAFAINVWTKEKISEVLSRDVQADEISYGKLPLKPQFGADFCLFGGLQGLGKFMRVHVPPNCSDEKLAKASELVGRFSSALVGLLGDLVQGFISLDDEGSSHVSHRLDTDLRGISFGTHNMAKPPPARRTCQIDNLGKNIIDESDTDNETQDNDDDDSDDDDDDTDFQVFYHGEKGHTGSSSCSGAVNVASGSGVANVDAPPKPAQLSDRDIHLSVMKLVIQELGIRVADKGAGEVIPPSTQIKQVPRRSPSKQIGTLEASSSIPRSSAPDKQVCSLEASSTIPRSAFVEAAATCEVASDVVESVKQLAGVATITSVVEELASAAVNDELHAEEIPAADIVVTEAAQVSVPPDVGAAVAATGVHAEKTAPVMLNLMMTKYLCGGKNLNMITQQPKEKLLPKELLPYSALIPIKEDEAVYDEVIKHTTDSNSKIKGVVDIDGRWVTLGELADCVRKRGRFQPVLLSCMSVFFNIWKCQTRLSSLGRCPYIFLLETSNLLFPALQKLGAAPHDSHWYVLSLNLKAKRFEVLDSLHEEDSPSLIEHATRYMNAIKKAWLIAYKDSHKQIQDYELVYIDVLKQENGIDCGFFTLMFLELWNGKNNPAFTHDQ</sequence>
<dbReference type="AlphaFoldDB" id="A0A3B6H297"/>
<feature type="compositionally biased region" description="Polar residues" evidence="4">
    <location>
        <begin position="480"/>
        <end position="494"/>
    </location>
</feature>
<evidence type="ECO:0000256" key="2">
    <source>
        <dbReference type="ARBA" id="ARBA00022670"/>
    </source>
</evidence>
<accession>A0A3B6H297</accession>
<dbReference type="PANTHER" id="PTHR36479:SF11">
    <property type="entry name" value="NPH3 DOMAIN-CONTAINING PROTEIN"/>
    <property type="match status" value="1"/>
</dbReference>
<dbReference type="EnsemblPlants" id="TraesCS3D02G369300.1">
    <property type="protein sequence ID" value="TraesCS3D02G369300.1"/>
    <property type="gene ID" value="TraesCS3D02G369300"/>
</dbReference>
<comment type="similarity">
    <text evidence="1">Belongs to the peptidase C48 family.</text>
</comment>
<proteinExistence type="inferred from homology"/>
<reference evidence="6" key="2">
    <citation type="submission" date="2018-10" db="UniProtKB">
        <authorList>
            <consortium name="EnsemblPlants"/>
        </authorList>
    </citation>
    <scope>IDENTIFICATION</scope>
</reference>
<dbReference type="PROSITE" id="PS50600">
    <property type="entry name" value="ULP_PROTEASE"/>
    <property type="match status" value="1"/>
</dbReference>
<keyword evidence="7" id="KW-1185">Reference proteome</keyword>
<feature type="region of interest" description="Disordered" evidence="4">
    <location>
        <begin position="467"/>
        <end position="498"/>
    </location>
</feature>
<dbReference type="GO" id="GO:0006508">
    <property type="term" value="P:proteolysis"/>
    <property type="evidence" value="ECO:0007669"/>
    <property type="project" value="UniProtKB-KW"/>
</dbReference>
<feature type="compositionally biased region" description="Acidic residues" evidence="4">
    <location>
        <begin position="370"/>
        <end position="394"/>
    </location>
</feature>
<keyword evidence="3" id="KW-0378">Hydrolase</keyword>
<evidence type="ECO:0000259" key="5">
    <source>
        <dbReference type="PROSITE" id="PS50600"/>
    </source>
</evidence>
<evidence type="ECO:0000256" key="3">
    <source>
        <dbReference type="ARBA" id="ARBA00022801"/>
    </source>
</evidence>
<organism evidence="6">
    <name type="scientific">Triticum aestivum</name>
    <name type="common">Wheat</name>
    <dbReference type="NCBI Taxonomy" id="4565"/>
    <lineage>
        <taxon>Eukaryota</taxon>
        <taxon>Viridiplantae</taxon>
        <taxon>Streptophyta</taxon>
        <taxon>Embryophyta</taxon>
        <taxon>Tracheophyta</taxon>
        <taxon>Spermatophyta</taxon>
        <taxon>Magnoliopsida</taxon>
        <taxon>Liliopsida</taxon>
        <taxon>Poales</taxon>
        <taxon>Poaceae</taxon>
        <taxon>BOP clade</taxon>
        <taxon>Pooideae</taxon>
        <taxon>Triticodae</taxon>
        <taxon>Triticeae</taxon>
        <taxon>Triticinae</taxon>
        <taxon>Triticum</taxon>
    </lineage>
</organism>
<dbReference type="InterPro" id="IPR038765">
    <property type="entry name" value="Papain-like_cys_pep_sf"/>
</dbReference>
<reference evidence="6" key="1">
    <citation type="submission" date="2018-08" db="EMBL/GenBank/DDBJ databases">
        <authorList>
            <person name="Rossello M."/>
        </authorList>
    </citation>
    <scope>NUCLEOTIDE SEQUENCE [LARGE SCALE GENOMIC DNA]</scope>
    <source>
        <strain evidence="6">cv. Chinese Spring</strain>
    </source>
</reference>
<feature type="region of interest" description="Disordered" evidence="4">
    <location>
        <begin position="1"/>
        <end position="38"/>
    </location>
</feature>
<feature type="region of interest" description="Disordered" evidence="4">
    <location>
        <begin position="367"/>
        <end position="411"/>
    </location>
</feature>
<dbReference type="InterPro" id="IPR003653">
    <property type="entry name" value="Peptidase_C48_C"/>
</dbReference>
<name>A0A3B6H297_WHEAT</name>
<dbReference type="Proteomes" id="UP000019116">
    <property type="component" value="Chromosome 3D"/>
</dbReference>
<dbReference type="Gene3D" id="3.40.395.10">
    <property type="entry name" value="Adenoviral Proteinase, Chain A"/>
    <property type="match status" value="1"/>
</dbReference>
<evidence type="ECO:0000256" key="1">
    <source>
        <dbReference type="ARBA" id="ARBA00005234"/>
    </source>
</evidence>
<evidence type="ECO:0000313" key="7">
    <source>
        <dbReference type="Proteomes" id="UP000019116"/>
    </source>
</evidence>
<dbReference type="OrthoDB" id="669288at2759"/>
<dbReference type="SUPFAM" id="SSF54001">
    <property type="entry name" value="Cysteine proteinases"/>
    <property type="match status" value="1"/>
</dbReference>
<dbReference type="Gramene" id="TraesCS3D03G0816300.1">
    <property type="protein sequence ID" value="TraesCS3D03G0816300.1.CDS"/>
    <property type="gene ID" value="TraesCS3D03G0816300"/>
</dbReference>
<dbReference type="PANTHER" id="PTHR36479">
    <property type="entry name" value="ULP_PROTEASE DOMAIN-CONTAINING PROTEIN"/>
    <property type="match status" value="1"/>
</dbReference>
<dbReference type="GO" id="GO:0008234">
    <property type="term" value="F:cysteine-type peptidase activity"/>
    <property type="evidence" value="ECO:0007669"/>
    <property type="project" value="InterPro"/>
</dbReference>
<evidence type="ECO:0000313" key="6">
    <source>
        <dbReference type="EnsemblPlants" id="TraesCS3D02G369300.1"/>
    </source>
</evidence>
<feature type="domain" description="Ubiquitin-like protease family profile" evidence="5">
    <location>
        <begin position="616"/>
        <end position="824"/>
    </location>
</feature>